<keyword evidence="1" id="KW-1133">Transmembrane helix</keyword>
<reference evidence="3 4" key="1">
    <citation type="submission" date="2018-11" db="EMBL/GenBank/DDBJ databases">
        <title>Proposal to divide the Flavobacteriaceae and reorganize its genera based on Amino Acid Identity values calculated from whole genome sequences.</title>
        <authorList>
            <person name="Nicholson A.C."/>
            <person name="Gulvik C.A."/>
            <person name="Whitney A.M."/>
            <person name="Humrighouse B.W."/>
            <person name="Bell M."/>
            <person name="Holmes B."/>
            <person name="Steigerwalt A."/>
            <person name="Villarma A."/>
            <person name="Sheth M."/>
            <person name="Batra D."/>
            <person name="Pryor J."/>
            <person name="Bernardet J.-F."/>
            <person name="Hugo C."/>
            <person name="Kampfer P."/>
            <person name="Newman J."/>
            <person name="Mcquiston J.R."/>
        </authorList>
    </citation>
    <scope>NUCLEOTIDE SEQUENCE [LARGE SCALE GENOMIC DNA]</scope>
    <source>
        <strain evidence="3 4">G0235</strain>
    </source>
</reference>
<dbReference type="PROSITE" id="PS50278">
    <property type="entry name" value="PDGF_2"/>
    <property type="match status" value="1"/>
</dbReference>
<evidence type="ECO:0000313" key="3">
    <source>
        <dbReference type="EMBL" id="ROH92809.1"/>
    </source>
</evidence>
<evidence type="ECO:0000313" key="4">
    <source>
        <dbReference type="Proteomes" id="UP000281899"/>
    </source>
</evidence>
<proteinExistence type="predicted"/>
<evidence type="ECO:0000256" key="1">
    <source>
        <dbReference type="SAM" id="Phobius"/>
    </source>
</evidence>
<evidence type="ECO:0000259" key="2">
    <source>
        <dbReference type="PROSITE" id="PS50278"/>
    </source>
</evidence>
<protein>
    <recommendedName>
        <fullName evidence="2">Platelet-derived growth factor (PDGF) family profile domain-containing protein</fullName>
    </recommendedName>
</protein>
<name>A0ABX9X7A2_9FLAO</name>
<sequence>MSLTNNRKPAEMQVFLLIVVFVEKFIRNTGICISIHIKRLSAFFRWITGSIKSSCILVRRCSGCCSSSGSRIGKLSFIST</sequence>
<keyword evidence="4" id="KW-1185">Reference proteome</keyword>
<keyword evidence="1" id="KW-0472">Membrane</keyword>
<organism evidence="3 4">
    <name type="scientific">Chryseobacterium cucumeris</name>
    <dbReference type="NCBI Taxonomy" id="1813611"/>
    <lineage>
        <taxon>Bacteria</taxon>
        <taxon>Pseudomonadati</taxon>
        <taxon>Bacteroidota</taxon>
        <taxon>Flavobacteriia</taxon>
        <taxon>Flavobacteriales</taxon>
        <taxon>Weeksellaceae</taxon>
        <taxon>Chryseobacterium group</taxon>
        <taxon>Chryseobacterium</taxon>
    </lineage>
</organism>
<comment type="caution">
    <text evidence="3">The sequence shown here is derived from an EMBL/GenBank/DDBJ whole genome shotgun (WGS) entry which is preliminary data.</text>
</comment>
<dbReference type="Proteomes" id="UP000281899">
    <property type="component" value="Unassembled WGS sequence"/>
</dbReference>
<feature type="domain" description="Platelet-derived growth factor (PDGF) family profile" evidence="2">
    <location>
        <begin position="36"/>
        <end position="69"/>
    </location>
</feature>
<feature type="transmembrane region" description="Helical" evidence="1">
    <location>
        <begin position="12"/>
        <end position="37"/>
    </location>
</feature>
<accession>A0ABX9X7A2</accession>
<dbReference type="InterPro" id="IPR000072">
    <property type="entry name" value="PDGF/VEGF_dom"/>
</dbReference>
<keyword evidence="1" id="KW-0812">Transmembrane</keyword>
<gene>
    <name evidence="3" type="ORF">EGI15_11365</name>
</gene>
<dbReference type="EMBL" id="RJTW01000005">
    <property type="protein sequence ID" value="ROH92809.1"/>
    <property type="molecule type" value="Genomic_DNA"/>
</dbReference>